<organism evidence="2 3">
    <name type="scientific">Nitrosospira multiformis</name>
    <dbReference type="NCBI Taxonomy" id="1231"/>
    <lineage>
        <taxon>Bacteria</taxon>
        <taxon>Pseudomonadati</taxon>
        <taxon>Pseudomonadota</taxon>
        <taxon>Betaproteobacteria</taxon>
        <taxon>Nitrosomonadales</taxon>
        <taxon>Nitrosomonadaceae</taxon>
        <taxon>Nitrosospira</taxon>
    </lineage>
</organism>
<name>A0A1H8F5I9_9PROT</name>
<dbReference type="EMBL" id="FOCT01000003">
    <property type="protein sequence ID" value="SEN26338.1"/>
    <property type="molecule type" value="Genomic_DNA"/>
</dbReference>
<dbReference type="SUPFAM" id="SSF53067">
    <property type="entry name" value="Actin-like ATPase domain"/>
    <property type="match status" value="2"/>
</dbReference>
<dbReference type="RefSeq" id="WP_074744945.1">
    <property type="nucleotide sequence ID" value="NZ_FOCT01000003.1"/>
</dbReference>
<accession>A0A1H8F5I9</accession>
<dbReference type="AlphaFoldDB" id="A0A1H8F5I9"/>
<dbReference type="GO" id="GO:0002949">
    <property type="term" value="P:tRNA threonylcarbamoyladenosine modification"/>
    <property type="evidence" value="ECO:0007669"/>
    <property type="project" value="InterPro"/>
</dbReference>
<sequence length="223" mass="24138">MKILAFDTSSEYCSIALVLERDILGEEVLAEQRHSELVLPMVSRMLDEAGLTLAQLDGIAFGSGPGSFTGLRIACGIAQGLAFGAELPVIGISTLEALAQQAGGTQVVAALDARMHEIYHAAYRKVLDEWQVVSEPTLCLPQNAPLVPEQDWTGCGSGFDMYPEVLRARYEGYLNHIISGVRPEARAMAQLAVPRFARGQGVDPADAAPLYIRNKVALKEKER</sequence>
<evidence type="ECO:0000259" key="1">
    <source>
        <dbReference type="Pfam" id="PF00814"/>
    </source>
</evidence>
<protein>
    <submittedName>
        <fullName evidence="2">tRNA threonylcarbamoyladenosine biosynthesis protein TsaB</fullName>
    </submittedName>
</protein>
<dbReference type="Pfam" id="PF00814">
    <property type="entry name" value="TsaD"/>
    <property type="match status" value="1"/>
</dbReference>
<dbReference type="InterPro" id="IPR043129">
    <property type="entry name" value="ATPase_NBD"/>
</dbReference>
<dbReference type="GO" id="GO:0005829">
    <property type="term" value="C:cytosol"/>
    <property type="evidence" value="ECO:0007669"/>
    <property type="project" value="TreeGrafter"/>
</dbReference>
<reference evidence="2 3" key="1">
    <citation type="submission" date="2016-10" db="EMBL/GenBank/DDBJ databases">
        <authorList>
            <person name="de Groot N.N."/>
        </authorList>
    </citation>
    <scope>NUCLEOTIDE SEQUENCE [LARGE SCALE GENOMIC DNA]</scope>
    <source>
        <strain evidence="2 3">Nl18</strain>
    </source>
</reference>
<dbReference type="NCBIfam" id="TIGR03725">
    <property type="entry name" value="T6A_YeaZ"/>
    <property type="match status" value="1"/>
</dbReference>
<feature type="domain" description="Gcp-like" evidence="1">
    <location>
        <begin position="29"/>
        <end position="139"/>
    </location>
</feature>
<dbReference type="PANTHER" id="PTHR11735:SF11">
    <property type="entry name" value="TRNA THREONYLCARBAMOYLADENOSINE BIOSYNTHESIS PROTEIN TSAB"/>
    <property type="match status" value="1"/>
</dbReference>
<dbReference type="InterPro" id="IPR000905">
    <property type="entry name" value="Gcp-like_dom"/>
</dbReference>
<dbReference type="Proteomes" id="UP000183898">
    <property type="component" value="Unassembled WGS sequence"/>
</dbReference>
<gene>
    <name evidence="2" type="ORF">SAMN05216404_103224</name>
</gene>
<proteinExistence type="predicted"/>
<dbReference type="InterPro" id="IPR022496">
    <property type="entry name" value="T6A_TsaB"/>
</dbReference>
<evidence type="ECO:0000313" key="3">
    <source>
        <dbReference type="Proteomes" id="UP000183898"/>
    </source>
</evidence>
<dbReference type="PANTHER" id="PTHR11735">
    <property type="entry name" value="TRNA N6-ADENOSINE THREONYLCARBAMOYLTRANSFERASE"/>
    <property type="match status" value="1"/>
</dbReference>
<dbReference type="Gene3D" id="3.30.420.40">
    <property type="match status" value="2"/>
</dbReference>
<dbReference type="CDD" id="cd24032">
    <property type="entry name" value="ASKHA_NBD_TsaB"/>
    <property type="match status" value="1"/>
</dbReference>
<evidence type="ECO:0000313" key="2">
    <source>
        <dbReference type="EMBL" id="SEN26338.1"/>
    </source>
</evidence>